<feature type="modified residue" description="4-aspartylphosphate" evidence="1">
    <location>
        <position position="62"/>
    </location>
</feature>
<dbReference type="STRING" id="637679.GCA_001550055_00445"/>
<evidence type="ECO:0000259" key="4">
    <source>
        <dbReference type="PROSITE" id="PS50883"/>
    </source>
</evidence>
<sequence>MRQKATQEDARPRALVVDGCSFQRQLLGLICRTAGFETLEAASGRKAIELMAEAPCSLLVTDLDLPELDGFQLLHHVAESGGAHDLLLVSRQGHSILNSADRLARTLNFNVMGAFEKPIIAEDILDLLNGCCDTPSVIEVPGDPGQGPTMEPLSHSIIEQGITNGSLVAFYQPKIHHQESAIVGFECLARWRTAEGVILGPGAFLPMVEELGLMTSLTQMMLNHAIKDIASWQTLGWPMPVSVNLSADSMTDTNLPDRLAWLVAENGVRPTSITLEITETKLMEEAAECLEVMSRLRLKGFGLSVDDFGTGYSTLKQLQYFPFTELKLDQSYVRSSLSHQPSRAVLETGIQLARSLSLSCVAEGVETTDHADLLASLGCHNHQGYLYGKPMPAADIPVWIAGWLERGGTMMAVEPEIAYPTYLSHRPIGMPDISPRGPSGRGSPLSSRSGQAG</sequence>
<name>A0A1G6U281_9PROT</name>
<organism evidence="5 6">
    <name type="scientific">Kordiimonas lacus</name>
    <dbReference type="NCBI Taxonomy" id="637679"/>
    <lineage>
        <taxon>Bacteria</taxon>
        <taxon>Pseudomonadati</taxon>
        <taxon>Pseudomonadota</taxon>
        <taxon>Alphaproteobacteria</taxon>
        <taxon>Kordiimonadales</taxon>
        <taxon>Kordiimonadaceae</taxon>
        <taxon>Kordiimonas</taxon>
    </lineage>
</organism>
<evidence type="ECO:0000259" key="3">
    <source>
        <dbReference type="PROSITE" id="PS50110"/>
    </source>
</evidence>
<dbReference type="InterPro" id="IPR035919">
    <property type="entry name" value="EAL_sf"/>
</dbReference>
<dbReference type="Gene3D" id="3.20.20.450">
    <property type="entry name" value="EAL domain"/>
    <property type="match status" value="1"/>
</dbReference>
<dbReference type="AlphaFoldDB" id="A0A1G6U281"/>
<dbReference type="Pfam" id="PF00072">
    <property type="entry name" value="Response_reg"/>
    <property type="match status" value="1"/>
</dbReference>
<dbReference type="InterPro" id="IPR050706">
    <property type="entry name" value="Cyclic-di-GMP_PDE-like"/>
</dbReference>
<proteinExistence type="predicted"/>
<dbReference type="OrthoDB" id="9814202at2"/>
<dbReference type="SUPFAM" id="SSF52172">
    <property type="entry name" value="CheY-like"/>
    <property type="match status" value="1"/>
</dbReference>
<evidence type="ECO:0000313" key="6">
    <source>
        <dbReference type="Proteomes" id="UP000183685"/>
    </source>
</evidence>
<dbReference type="PANTHER" id="PTHR33121:SF71">
    <property type="entry name" value="OXYGEN SENSOR PROTEIN DOSP"/>
    <property type="match status" value="1"/>
</dbReference>
<dbReference type="Gene3D" id="3.40.50.2300">
    <property type="match status" value="1"/>
</dbReference>
<feature type="region of interest" description="Disordered" evidence="2">
    <location>
        <begin position="430"/>
        <end position="453"/>
    </location>
</feature>
<dbReference type="GO" id="GO:0071111">
    <property type="term" value="F:cyclic-guanylate-specific phosphodiesterase activity"/>
    <property type="evidence" value="ECO:0007669"/>
    <property type="project" value="InterPro"/>
</dbReference>
<feature type="domain" description="EAL" evidence="4">
    <location>
        <begin position="151"/>
        <end position="404"/>
    </location>
</feature>
<protein>
    <submittedName>
        <fullName evidence="5">EAL domain, c-di-GMP-specific phosphodiesterase class I (Or its enzymatically inactive variant)</fullName>
    </submittedName>
</protein>
<keyword evidence="1" id="KW-0597">Phosphoprotein</keyword>
<dbReference type="PANTHER" id="PTHR33121">
    <property type="entry name" value="CYCLIC DI-GMP PHOSPHODIESTERASE PDEF"/>
    <property type="match status" value="1"/>
</dbReference>
<dbReference type="SMART" id="SM00052">
    <property type="entry name" value="EAL"/>
    <property type="match status" value="1"/>
</dbReference>
<feature type="compositionally biased region" description="Low complexity" evidence="2">
    <location>
        <begin position="434"/>
        <end position="453"/>
    </location>
</feature>
<dbReference type="PROSITE" id="PS50883">
    <property type="entry name" value="EAL"/>
    <property type="match status" value="1"/>
</dbReference>
<dbReference type="GO" id="GO:0000160">
    <property type="term" value="P:phosphorelay signal transduction system"/>
    <property type="evidence" value="ECO:0007669"/>
    <property type="project" value="InterPro"/>
</dbReference>
<dbReference type="InterPro" id="IPR001789">
    <property type="entry name" value="Sig_transdc_resp-reg_receiver"/>
</dbReference>
<evidence type="ECO:0000256" key="1">
    <source>
        <dbReference type="PROSITE-ProRule" id="PRU00169"/>
    </source>
</evidence>
<dbReference type="RefSeq" id="WP_068308442.1">
    <property type="nucleotide sequence ID" value="NZ_FNAK01000001.1"/>
</dbReference>
<evidence type="ECO:0000256" key="2">
    <source>
        <dbReference type="SAM" id="MobiDB-lite"/>
    </source>
</evidence>
<gene>
    <name evidence="5" type="ORF">SAMN04488071_0444</name>
</gene>
<reference evidence="5 6" key="1">
    <citation type="submission" date="2016-10" db="EMBL/GenBank/DDBJ databases">
        <authorList>
            <person name="de Groot N.N."/>
        </authorList>
    </citation>
    <scope>NUCLEOTIDE SEQUENCE [LARGE SCALE GENOMIC DNA]</scope>
    <source>
        <strain evidence="5 6">CGMCC 1.9109</strain>
    </source>
</reference>
<dbReference type="Proteomes" id="UP000183685">
    <property type="component" value="Unassembled WGS sequence"/>
</dbReference>
<keyword evidence="6" id="KW-1185">Reference proteome</keyword>
<dbReference type="PROSITE" id="PS50110">
    <property type="entry name" value="RESPONSE_REGULATORY"/>
    <property type="match status" value="1"/>
</dbReference>
<dbReference type="CDD" id="cd01948">
    <property type="entry name" value="EAL"/>
    <property type="match status" value="1"/>
</dbReference>
<evidence type="ECO:0000313" key="5">
    <source>
        <dbReference type="EMBL" id="SDD35401.1"/>
    </source>
</evidence>
<dbReference type="Pfam" id="PF00563">
    <property type="entry name" value="EAL"/>
    <property type="match status" value="1"/>
</dbReference>
<dbReference type="InterPro" id="IPR011006">
    <property type="entry name" value="CheY-like_superfamily"/>
</dbReference>
<dbReference type="SUPFAM" id="SSF141868">
    <property type="entry name" value="EAL domain-like"/>
    <property type="match status" value="1"/>
</dbReference>
<feature type="domain" description="Response regulatory" evidence="3">
    <location>
        <begin position="13"/>
        <end position="132"/>
    </location>
</feature>
<accession>A0A1G6U281</accession>
<dbReference type="EMBL" id="FNAK01000001">
    <property type="protein sequence ID" value="SDD35401.1"/>
    <property type="molecule type" value="Genomic_DNA"/>
</dbReference>
<dbReference type="SMART" id="SM00448">
    <property type="entry name" value="REC"/>
    <property type="match status" value="1"/>
</dbReference>
<dbReference type="InterPro" id="IPR001633">
    <property type="entry name" value="EAL_dom"/>
</dbReference>